<dbReference type="AlphaFoldDB" id="A0AAE3VHQ2"/>
<comment type="caution">
    <text evidence="3">The sequence shown here is derived from an EMBL/GenBank/DDBJ whole genome shotgun (WGS) entry which is preliminary data.</text>
</comment>
<dbReference type="InterPro" id="IPR035897">
    <property type="entry name" value="Toll_tir_struct_dom_sf"/>
</dbReference>
<dbReference type="InterPro" id="IPR000157">
    <property type="entry name" value="TIR_dom"/>
</dbReference>
<keyword evidence="4" id="KW-1185">Reference proteome</keyword>
<evidence type="ECO:0000313" key="3">
    <source>
        <dbReference type="EMBL" id="MDQ0290513.1"/>
    </source>
</evidence>
<accession>A0AAE3VHQ2</accession>
<dbReference type="SMART" id="SM00255">
    <property type="entry name" value="TIR"/>
    <property type="match status" value="1"/>
</dbReference>
<dbReference type="RefSeq" id="WP_307262093.1">
    <property type="nucleotide sequence ID" value="NZ_JAUSVL010000001.1"/>
</dbReference>
<evidence type="ECO:0000256" key="1">
    <source>
        <dbReference type="SAM" id="MobiDB-lite"/>
    </source>
</evidence>
<feature type="region of interest" description="Disordered" evidence="1">
    <location>
        <begin position="183"/>
        <end position="205"/>
    </location>
</feature>
<dbReference type="SUPFAM" id="SSF52200">
    <property type="entry name" value="Toll/Interleukin receptor TIR domain"/>
    <property type="match status" value="1"/>
</dbReference>
<evidence type="ECO:0000313" key="4">
    <source>
        <dbReference type="Proteomes" id="UP001238163"/>
    </source>
</evidence>
<dbReference type="Gene3D" id="3.40.50.10140">
    <property type="entry name" value="Toll/interleukin-1 receptor homology (TIR) domain"/>
    <property type="match status" value="1"/>
</dbReference>
<gene>
    <name evidence="3" type="ORF">J3R75_002620</name>
</gene>
<dbReference type="EMBL" id="JAUSVL010000001">
    <property type="protein sequence ID" value="MDQ0290513.1"/>
    <property type="molecule type" value="Genomic_DNA"/>
</dbReference>
<dbReference type="Proteomes" id="UP001238163">
    <property type="component" value="Unassembled WGS sequence"/>
</dbReference>
<feature type="domain" description="TIR" evidence="2">
    <location>
        <begin position="4"/>
        <end position="137"/>
    </location>
</feature>
<name>A0AAE3VHQ2_9BACT</name>
<proteinExistence type="predicted"/>
<dbReference type="Pfam" id="PF13676">
    <property type="entry name" value="TIR_2"/>
    <property type="match status" value="1"/>
</dbReference>
<protein>
    <recommendedName>
        <fullName evidence="2">TIR domain-containing protein</fullName>
    </recommendedName>
</protein>
<reference evidence="3" key="1">
    <citation type="submission" date="2023-07" db="EMBL/GenBank/DDBJ databases">
        <title>Genomic Encyclopedia of Type Strains, Phase IV (KMG-IV): sequencing the most valuable type-strain genomes for metagenomic binning, comparative biology and taxonomic classification.</title>
        <authorList>
            <person name="Goeker M."/>
        </authorList>
    </citation>
    <scope>NUCLEOTIDE SEQUENCE</scope>
    <source>
        <strain evidence="3">DSM 24202</strain>
    </source>
</reference>
<dbReference type="GO" id="GO:0007165">
    <property type="term" value="P:signal transduction"/>
    <property type="evidence" value="ECO:0007669"/>
    <property type="project" value="InterPro"/>
</dbReference>
<organism evidence="3 4">
    <name type="scientific">Oligosphaera ethanolica</name>
    <dbReference type="NCBI Taxonomy" id="760260"/>
    <lineage>
        <taxon>Bacteria</taxon>
        <taxon>Pseudomonadati</taxon>
        <taxon>Lentisphaerota</taxon>
        <taxon>Oligosphaeria</taxon>
        <taxon>Oligosphaerales</taxon>
        <taxon>Oligosphaeraceae</taxon>
        <taxon>Oligosphaera</taxon>
    </lineage>
</organism>
<sequence length="351" mass="39312">MLHQYRVFVSYTHTAEDQLLMDAVVNRLHAIGASPLFDQNLKPGDKFSDEIRRFIAHAHVFMPILTKEAASRPWVHQEIGYAMGLSIPIFPLAFGSLPDGLATQLQALTLETVAEIEDKLTPEYIEYRAASKTSPGDSVFQCAQSLSDRTRLLVEYASDVEKLNQYGMIRQRSAFGSFSIPDKRPGASVWKDREDGHERSLEERQSLRDERQIMERHARSAGCRLIIDPEAVKSHGADATITRIKTLIDVLSSMPDDHVEVVFAKGEIQTGLVIVGDWFLADAVVPLYGQNYQKTVFTRHGPSVIKAVKLFDQDFDDIKREAGTASRSDAIKHLEMLITRLSSAKITSNKA</sequence>
<evidence type="ECO:0000259" key="2">
    <source>
        <dbReference type="SMART" id="SM00255"/>
    </source>
</evidence>